<dbReference type="AlphaFoldDB" id="A0A6J8CFR8"/>
<dbReference type="InterPro" id="IPR038765">
    <property type="entry name" value="Papain-like_cys_pep_sf"/>
</dbReference>
<evidence type="ECO:0000259" key="5">
    <source>
        <dbReference type="PROSITE" id="PS51443"/>
    </source>
</evidence>
<dbReference type="GO" id="GO:0016756">
    <property type="term" value="F:glutathione gamma-glutamylcysteinyltransferase activity"/>
    <property type="evidence" value="ECO:0007669"/>
    <property type="project" value="UniProtKB-EC"/>
</dbReference>
<dbReference type="InterPro" id="IPR038156">
    <property type="entry name" value="PCS_N_sf"/>
</dbReference>
<dbReference type="OrthoDB" id="448954at2759"/>
<evidence type="ECO:0000256" key="2">
    <source>
        <dbReference type="ARBA" id="ARBA00022539"/>
    </source>
</evidence>
<dbReference type="InterPro" id="IPR007719">
    <property type="entry name" value="PCS_N"/>
</dbReference>
<dbReference type="EMBL" id="CACVKT020005298">
    <property type="protein sequence ID" value="CAC5394501.1"/>
    <property type="molecule type" value="Genomic_DNA"/>
</dbReference>
<dbReference type="InterPro" id="IPR040409">
    <property type="entry name" value="PCS-like"/>
</dbReference>
<keyword evidence="3 6" id="KW-0808">Transferase</keyword>
<dbReference type="GO" id="GO:0046872">
    <property type="term" value="F:metal ion binding"/>
    <property type="evidence" value="ECO:0007669"/>
    <property type="project" value="UniProtKB-KW"/>
</dbReference>
<name>A0A6J8CFR8_MYTCO</name>
<keyword evidence="2" id="KW-0104">Cadmium</keyword>
<organism evidence="6 7">
    <name type="scientific">Mytilus coruscus</name>
    <name type="common">Sea mussel</name>
    <dbReference type="NCBI Taxonomy" id="42192"/>
    <lineage>
        <taxon>Eukaryota</taxon>
        <taxon>Metazoa</taxon>
        <taxon>Spiralia</taxon>
        <taxon>Lophotrochozoa</taxon>
        <taxon>Mollusca</taxon>
        <taxon>Bivalvia</taxon>
        <taxon>Autobranchia</taxon>
        <taxon>Pteriomorphia</taxon>
        <taxon>Mytilida</taxon>
        <taxon>Mytiloidea</taxon>
        <taxon>Mytilidae</taxon>
        <taxon>Mytilinae</taxon>
        <taxon>Mytilus</taxon>
    </lineage>
</organism>
<evidence type="ECO:0000256" key="1">
    <source>
        <dbReference type="ARBA" id="ARBA00012468"/>
    </source>
</evidence>
<dbReference type="Gene3D" id="3.90.70.30">
    <property type="entry name" value="Phytochelatin synthase, N-terminal domain"/>
    <property type="match status" value="1"/>
</dbReference>
<accession>A0A6J8CFR8</accession>
<keyword evidence="6" id="KW-0012">Acyltransferase</keyword>
<gene>
    <name evidence="6" type="ORF">MCOR_29242</name>
</gene>
<reference evidence="6 7" key="1">
    <citation type="submission" date="2020-06" db="EMBL/GenBank/DDBJ databases">
        <authorList>
            <person name="Li R."/>
            <person name="Bekaert M."/>
        </authorList>
    </citation>
    <scope>NUCLEOTIDE SEQUENCE [LARGE SCALE GENOMIC DNA]</scope>
    <source>
        <strain evidence="7">wild</strain>
    </source>
</reference>
<evidence type="ECO:0000313" key="7">
    <source>
        <dbReference type="Proteomes" id="UP000507470"/>
    </source>
</evidence>
<evidence type="ECO:0000256" key="4">
    <source>
        <dbReference type="ARBA" id="ARBA00022723"/>
    </source>
</evidence>
<dbReference type="Pfam" id="PF05023">
    <property type="entry name" value="Phytochelatin"/>
    <property type="match status" value="1"/>
</dbReference>
<evidence type="ECO:0000313" key="6">
    <source>
        <dbReference type="EMBL" id="CAC5394501.1"/>
    </source>
</evidence>
<feature type="domain" description="Peptidase C83" evidence="5">
    <location>
        <begin position="51"/>
        <end position="271"/>
    </location>
</feature>
<dbReference type="SUPFAM" id="SSF54001">
    <property type="entry name" value="Cysteine proteinases"/>
    <property type="match status" value="1"/>
</dbReference>
<dbReference type="PANTHER" id="PTHR33447">
    <property type="entry name" value="GLUTATHIONE GAMMA-GLUTAMYLCYSTEINYLTRANSFERASE"/>
    <property type="match status" value="1"/>
</dbReference>
<dbReference type="GO" id="GO:0098849">
    <property type="term" value="P:cellular detoxification of cadmium ion"/>
    <property type="evidence" value="ECO:0007669"/>
    <property type="project" value="TreeGrafter"/>
</dbReference>
<dbReference type="PROSITE" id="PS51443">
    <property type="entry name" value="PCS"/>
    <property type="match status" value="1"/>
</dbReference>
<dbReference type="PANTHER" id="PTHR33447:SF2">
    <property type="entry name" value="GLUTATHIONE GAMMA-GLUTAMYLCYSTEINYLTRANSFERASE"/>
    <property type="match status" value="1"/>
</dbReference>
<dbReference type="FunFam" id="3.90.70.30:FF:000001">
    <property type="entry name" value="Glutathione gamma-glutamylcysteinyltransferase 1"/>
    <property type="match status" value="1"/>
</dbReference>
<dbReference type="EC" id="2.3.2.15" evidence="1"/>
<dbReference type="GO" id="GO:0010273">
    <property type="term" value="P:detoxification of copper ion"/>
    <property type="evidence" value="ECO:0007669"/>
    <property type="project" value="TreeGrafter"/>
</dbReference>
<dbReference type="Proteomes" id="UP000507470">
    <property type="component" value="Unassembled WGS sequence"/>
</dbReference>
<sequence length="481" mass="54319">MTNEMCTLHLVESASGQLQNGHLLYSLKEEQIMEQISESVTNKSTSDIKDTPKQQFYRRKLPDSCIPFSSPEGKKIFQDALLSGHMECYFKLAAQFRTQDEPAFCGLSTLVMVLNALEIDPEQVWKGPWRWYHENMLDCCVPVKIIEQEGINLGQFVCLAECNGLETRMITVDGSVTLETFREVLLQYTKQDESLITLSYSRKVVSQTGDGHFSPVGGYHVQRDLVLILDTARFKYPPHWVSVSLIFEAMQSKDKSTGKPRGYVIMNKKPNSRPLLLFRFSDQFGITLEKSCTKSNKNILHGWKAWLSELCDSCMTIEDVIANAVIFLVKEGTTTTQQESIFTTQLDIKCCQGISDQHLCSIKTLIDELQNHEVYKVVDATFSANFTITNCEALLGTPAVSFKETSGTMKCVRKLQSQHFITLLLLCSPYQVLVDTLQGTKGAMLNTFLLQIMSSGETKYLRNEIGLLKKQFTVLICSCCK</sequence>
<keyword evidence="7" id="KW-1185">Reference proteome</keyword>
<protein>
    <recommendedName>
        <fullName evidence="1">glutathione gamma-glutamylcysteinyltransferase</fullName>
        <ecNumber evidence="1">2.3.2.15</ecNumber>
    </recommendedName>
</protein>
<keyword evidence="4" id="KW-0479">Metal-binding</keyword>
<dbReference type="GO" id="GO:0046938">
    <property type="term" value="P:phytochelatin biosynthetic process"/>
    <property type="evidence" value="ECO:0007669"/>
    <property type="project" value="InterPro"/>
</dbReference>
<proteinExistence type="predicted"/>
<evidence type="ECO:0000256" key="3">
    <source>
        <dbReference type="ARBA" id="ARBA00022679"/>
    </source>
</evidence>